<gene>
    <name evidence="7" type="ORF">HMN09_00495600</name>
</gene>
<dbReference type="PANTHER" id="PTHR46346:SF1">
    <property type="entry name" value="PHOSPHATIDYLINOSITOL N-ACETYLGLUCOSAMINYLTRANSFERASE SUBUNIT P"/>
    <property type="match status" value="1"/>
</dbReference>
<dbReference type="EMBL" id="JACAZE010000006">
    <property type="protein sequence ID" value="KAF7313398.1"/>
    <property type="molecule type" value="Genomic_DNA"/>
</dbReference>
<evidence type="ECO:0000256" key="4">
    <source>
        <dbReference type="ARBA" id="ARBA00023136"/>
    </source>
</evidence>
<comment type="caution">
    <text evidence="7">The sequence shown here is derived from an EMBL/GenBank/DDBJ whole genome shotgun (WGS) entry which is preliminary data.</text>
</comment>
<name>A0A8H6WFY3_MYCCL</name>
<dbReference type="InterPro" id="IPR013717">
    <property type="entry name" value="PIG-P"/>
</dbReference>
<evidence type="ECO:0000256" key="1">
    <source>
        <dbReference type="ARBA" id="ARBA00004141"/>
    </source>
</evidence>
<dbReference type="OrthoDB" id="690928at2759"/>
<dbReference type="Pfam" id="PF08510">
    <property type="entry name" value="PIG-P"/>
    <property type="match status" value="1"/>
</dbReference>
<evidence type="ECO:0000313" key="7">
    <source>
        <dbReference type="EMBL" id="KAF7313398.1"/>
    </source>
</evidence>
<dbReference type="GO" id="GO:0016020">
    <property type="term" value="C:membrane"/>
    <property type="evidence" value="ECO:0007669"/>
    <property type="project" value="UniProtKB-SubCell"/>
</dbReference>
<dbReference type="AlphaFoldDB" id="A0A8H6WFY3"/>
<reference evidence="7" key="1">
    <citation type="submission" date="2020-05" db="EMBL/GenBank/DDBJ databases">
        <title>Mycena genomes resolve the evolution of fungal bioluminescence.</title>
        <authorList>
            <person name="Tsai I.J."/>
        </authorList>
    </citation>
    <scope>NUCLEOTIDE SEQUENCE</scope>
    <source>
        <strain evidence="7">110903Hualien_Pintung</strain>
    </source>
</reference>
<organism evidence="7 8">
    <name type="scientific">Mycena chlorophos</name>
    <name type="common">Agaric fungus</name>
    <name type="synonym">Agaricus chlorophos</name>
    <dbReference type="NCBI Taxonomy" id="658473"/>
    <lineage>
        <taxon>Eukaryota</taxon>
        <taxon>Fungi</taxon>
        <taxon>Dikarya</taxon>
        <taxon>Basidiomycota</taxon>
        <taxon>Agaricomycotina</taxon>
        <taxon>Agaricomycetes</taxon>
        <taxon>Agaricomycetidae</taxon>
        <taxon>Agaricales</taxon>
        <taxon>Marasmiineae</taxon>
        <taxon>Mycenaceae</taxon>
        <taxon>Mycena</taxon>
    </lineage>
</organism>
<dbReference type="Proteomes" id="UP000613580">
    <property type="component" value="Unassembled WGS sequence"/>
</dbReference>
<feature type="domain" description="PIG-P" evidence="6">
    <location>
        <begin position="33"/>
        <end position="153"/>
    </location>
</feature>
<evidence type="ECO:0000256" key="2">
    <source>
        <dbReference type="ARBA" id="ARBA00022692"/>
    </source>
</evidence>
<evidence type="ECO:0000313" key="8">
    <source>
        <dbReference type="Proteomes" id="UP000613580"/>
    </source>
</evidence>
<evidence type="ECO:0000256" key="5">
    <source>
        <dbReference type="SAM" id="Phobius"/>
    </source>
</evidence>
<evidence type="ECO:0000259" key="6">
    <source>
        <dbReference type="Pfam" id="PF08510"/>
    </source>
</evidence>
<evidence type="ECO:0000256" key="3">
    <source>
        <dbReference type="ARBA" id="ARBA00022989"/>
    </source>
</evidence>
<feature type="transmembrane region" description="Helical" evidence="5">
    <location>
        <begin position="34"/>
        <end position="56"/>
    </location>
</feature>
<comment type="subcellular location">
    <subcellularLocation>
        <location evidence="1">Membrane</location>
        <topology evidence="1">Multi-pass membrane protein</topology>
    </subcellularLocation>
</comment>
<accession>A0A8H6WFY3</accession>
<keyword evidence="4 5" id="KW-0472">Membrane</keyword>
<sequence>MAAMKTENPTSPLSPMAPYPPIPSPEYRSRAPEFYGFVAWTSTAVLYVVYLLWALLPDEYIKWLGVEWYPNREWAILVPAYTVVICLLTYFVYFALALFGTPALSDTSAFIDSRALLPPLREGDPNPYLAYARPEKIPDIYDLPIGLVNRVAYGPWKHDAERE</sequence>
<dbReference type="InterPro" id="IPR052263">
    <property type="entry name" value="GPI_Anchor_Biosynth"/>
</dbReference>
<keyword evidence="8" id="KW-1185">Reference proteome</keyword>
<dbReference type="PANTHER" id="PTHR46346">
    <property type="entry name" value="PHOSPHATIDYLINOSITOL N-ACETYLGLUCOSAMINYLTRANSFERASE SUBUNIT P"/>
    <property type="match status" value="1"/>
</dbReference>
<feature type="transmembrane region" description="Helical" evidence="5">
    <location>
        <begin position="76"/>
        <end position="99"/>
    </location>
</feature>
<proteinExistence type="predicted"/>
<dbReference type="GO" id="GO:0006506">
    <property type="term" value="P:GPI anchor biosynthetic process"/>
    <property type="evidence" value="ECO:0007669"/>
    <property type="project" value="TreeGrafter"/>
</dbReference>
<keyword evidence="3 5" id="KW-1133">Transmembrane helix</keyword>
<keyword evidence="2 5" id="KW-0812">Transmembrane</keyword>
<dbReference type="GO" id="GO:0005783">
    <property type="term" value="C:endoplasmic reticulum"/>
    <property type="evidence" value="ECO:0007669"/>
    <property type="project" value="TreeGrafter"/>
</dbReference>
<protein>
    <submittedName>
        <fullName evidence="7">PIG-P domain-containing protein</fullName>
    </submittedName>
</protein>